<gene>
    <name evidence="7" type="ORF">Acor_13200</name>
</gene>
<organism evidence="7 8">
    <name type="scientific">Acrocarpospora corrugata</name>
    <dbReference type="NCBI Taxonomy" id="35763"/>
    <lineage>
        <taxon>Bacteria</taxon>
        <taxon>Bacillati</taxon>
        <taxon>Actinomycetota</taxon>
        <taxon>Actinomycetes</taxon>
        <taxon>Streptosporangiales</taxon>
        <taxon>Streptosporangiaceae</taxon>
        <taxon>Acrocarpospora</taxon>
    </lineage>
</organism>
<dbReference type="SMART" id="SM01043">
    <property type="entry name" value="BTAD"/>
    <property type="match status" value="1"/>
</dbReference>
<dbReference type="SMART" id="SM00862">
    <property type="entry name" value="Trans_reg_C"/>
    <property type="match status" value="1"/>
</dbReference>
<keyword evidence="8" id="KW-1185">Reference proteome</keyword>
<dbReference type="OrthoDB" id="4054020at2"/>
<dbReference type="GO" id="GO:0000160">
    <property type="term" value="P:phosphorelay signal transduction system"/>
    <property type="evidence" value="ECO:0007669"/>
    <property type="project" value="InterPro"/>
</dbReference>
<name>A0A5M3VR34_9ACTN</name>
<dbReference type="RefSeq" id="WP_155335664.1">
    <property type="nucleotide sequence ID" value="NZ_BAAABN010000093.1"/>
</dbReference>
<keyword evidence="3 5" id="KW-0238">DNA-binding</keyword>
<feature type="domain" description="OmpR/PhoB-type" evidence="6">
    <location>
        <begin position="1"/>
        <end position="91"/>
    </location>
</feature>
<evidence type="ECO:0000256" key="5">
    <source>
        <dbReference type="PROSITE-ProRule" id="PRU01091"/>
    </source>
</evidence>
<evidence type="ECO:0000256" key="2">
    <source>
        <dbReference type="ARBA" id="ARBA00023015"/>
    </source>
</evidence>
<dbReference type="EMBL" id="BLAD01000039">
    <property type="protein sequence ID" value="GER99256.1"/>
    <property type="molecule type" value="Genomic_DNA"/>
</dbReference>
<dbReference type="InterPro" id="IPR036388">
    <property type="entry name" value="WH-like_DNA-bd_sf"/>
</dbReference>
<accession>A0A5M3VR34</accession>
<dbReference type="PANTHER" id="PTHR35807">
    <property type="entry name" value="TRANSCRIPTIONAL REGULATOR REDD-RELATED"/>
    <property type="match status" value="1"/>
</dbReference>
<dbReference type="Proteomes" id="UP000334990">
    <property type="component" value="Unassembled WGS sequence"/>
</dbReference>
<comment type="caution">
    <text evidence="7">The sequence shown here is derived from an EMBL/GenBank/DDBJ whole genome shotgun (WGS) entry which is preliminary data.</text>
</comment>
<dbReference type="PANTHER" id="PTHR35807:SF1">
    <property type="entry name" value="TRANSCRIPTIONAL REGULATOR REDD"/>
    <property type="match status" value="1"/>
</dbReference>
<evidence type="ECO:0000256" key="4">
    <source>
        <dbReference type="ARBA" id="ARBA00023163"/>
    </source>
</evidence>
<dbReference type="AlphaFoldDB" id="A0A5M3VR34"/>
<dbReference type="Pfam" id="PF03704">
    <property type="entry name" value="BTAD"/>
    <property type="match status" value="1"/>
</dbReference>
<dbReference type="CDD" id="cd15831">
    <property type="entry name" value="BTAD"/>
    <property type="match status" value="1"/>
</dbReference>
<dbReference type="SUPFAM" id="SSF48452">
    <property type="entry name" value="TPR-like"/>
    <property type="match status" value="1"/>
</dbReference>
<dbReference type="InterPro" id="IPR005158">
    <property type="entry name" value="BTAD"/>
</dbReference>
<dbReference type="Gene3D" id="1.25.40.10">
    <property type="entry name" value="Tetratricopeptide repeat domain"/>
    <property type="match status" value="1"/>
</dbReference>
<comment type="similarity">
    <text evidence="1">Belongs to the AfsR/DnrI/RedD regulatory family.</text>
</comment>
<dbReference type="GO" id="GO:0003677">
    <property type="term" value="F:DNA binding"/>
    <property type="evidence" value="ECO:0007669"/>
    <property type="project" value="UniProtKB-UniRule"/>
</dbReference>
<feature type="DNA-binding region" description="OmpR/PhoB-type" evidence="5">
    <location>
        <begin position="1"/>
        <end position="91"/>
    </location>
</feature>
<dbReference type="Gene3D" id="1.10.10.10">
    <property type="entry name" value="Winged helix-like DNA-binding domain superfamily/Winged helix DNA-binding domain"/>
    <property type="match status" value="1"/>
</dbReference>
<dbReference type="SUPFAM" id="SSF46894">
    <property type="entry name" value="C-terminal effector domain of the bipartite response regulators"/>
    <property type="match status" value="1"/>
</dbReference>
<dbReference type="PROSITE" id="PS51755">
    <property type="entry name" value="OMPR_PHOB"/>
    <property type="match status" value="1"/>
</dbReference>
<dbReference type="InterPro" id="IPR001867">
    <property type="entry name" value="OmpR/PhoB-type_DNA-bd"/>
</dbReference>
<reference evidence="7 8" key="1">
    <citation type="submission" date="2019-10" db="EMBL/GenBank/DDBJ databases">
        <title>Whole genome shotgun sequence of Acrocarpospora corrugata NBRC 13972.</title>
        <authorList>
            <person name="Ichikawa N."/>
            <person name="Kimura A."/>
            <person name="Kitahashi Y."/>
            <person name="Komaki H."/>
            <person name="Oguchi A."/>
        </authorList>
    </citation>
    <scope>NUCLEOTIDE SEQUENCE [LARGE SCALE GENOMIC DNA]</scope>
    <source>
        <strain evidence="7 8">NBRC 13972</strain>
    </source>
</reference>
<evidence type="ECO:0000313" key="7">
    <source>
        <dbReference type="EMBL" id="GER99256.1"/>
    </source>
</evidence>
<dbReference type="Pfam" id="PF00486">
    <property type="entry name" value="Trans_reg_C"/>
    <property type="match status" value="1"/>
</dbReference>
<evidence type="ECO:0000256" key="1">
    <source>
        <dbReference type="ARBA" id="ARBA00005820"/>
    </source>
</evidence>
<dbReference type="GO" id="GO:0006355">
    <property type="term" value="P:regulation of DNA-templated transcription"/>
    <property type="evidence" value="ECO:0007669"/>
    <property type="project" value="InterPro"/>
</dbReference>
<keyword evidence="4" id="KW-0804">Transcription</keyword>
<keyword evidence="2" id="KW-0805">Transcription regulation</keyword>
<dbReference type="InterPro" id="IPR051677">
    <property type="entry name" value="AfsR-DnrI-RedD_regulator"/>
</dbReference>
<dbReference type="InterPro" id="IPR016032">
    <property type="entry name" value="Sig_transdc_resp-reg_C-effctor"/>
</dbReference>
<protein>
    <submittedName>
        <fullName evidence="7">SARP family transcriptional regulator</fullName>
    </submittedName>
</protein>
<dbReference type="InterPro" id="IPR011990">
    <property type="entry name" value="TPR-like_helical_dom_sf"/>
</dbReference>
<evidence type="ECO:0000256" key="3">
    <source>
        <dbReference type="ARBA" id="ARBA00023125"/>
    </source>
</evidence>
<proteinExistence type="inferred from homology"/>
<evidence type="ECO:0000313" key="8">
    <source>
        <dbReference type="Proteomes" id="UP000334990"/>
    </source>
</evidence>
<evidence type="ECO:0000259" key="6">
    <source>
        <dbReference type="PROSITE" id="PS51755"/>
    </source>
</evidence>
<sequence>MPDFKLLGPTEVLDGDGHSRTPGGPKLRQVLALLALNAGKVVSVDVLVTELWGEVTRKSEIKTLQTHIYHLRRALGGGLVDTRAPGYTLRADPGRVDALIFPRLVDRAAEHRQAGDHRAAELVLRDALAMWTGPALADVRLGPVLAPYATALHERRLRAQEMHMDARISLGLHGEVIEELRMLVAAHPLNENFHAQLITALSGNGRRTDARRAYEGLRALLHTELGVAPSFAISDLHARSNKGKEIRR</sequence>